<evidence type="ECO:0000256" key="1">
    <source>
        <dbReference type="SAM" id="MobiDB-lite"/>
    </source>
</evidence>
<comment type="caution">
    <text evidence="3">The sequence shown here is derived from an EMBL/GenBank/DDBJ whole genome shotgun (WGS) entry which is preliminary data.</text>
</comment>
<protein>
    <submittedName>
        <fullName evidence="3">Uncharacterized protein</fullName>
    </submittedName>
</protein>
<keyword evidence="2" id="KW-0472">Membrane</keyword>
<proteinExistence type="predicted"/>
<keyword evidence="4" id="KW-1185">Reference proteome</keyword>
<dbReference type="Gene3D" id="3.30.1150.10">
    <property type="match status" value="1"/>
</dbReference>
<sequence length="232" mass="24819">MSGRVRSRGKLLPDVIALWLCLLFVAGFLLASSDPLAAQSALHDDVQALLAGAVQACWPASIPLPGNAVQIKLSLKPDGSLASRPVLAEATGALADRVKQATLLQAVERCAPFKTLRAFRGSYRSWRETTIALSAPVLAPAAPTTAAATAAPIQAPASTKPRIEPGMILSAALGLVLFLQMLSDTGFAWQSWRGRRRAARSGPWQPRSQPFSDVRRKAEPLDPVSDPKNWRV</sequence>
<name>A0ABQ6CR97_9HYPH</name>
<feature type="transmembrane region" description="Helical" evidence="2">
    <location>
        <begin position="167"/>
        <end position="189"/>
    </location>
</feature>
<evidence type="ECO:0000256" key="2">
    <source>
        <dbReference type="SAM" id="Phobius"/>
    </source>
</evidence>
<evidence type="ECO:0000313" key="3">
    <source>
        <dbReference type="EMBL" id="GLS22655.1"/>
    </source>
</evidence>
<gene>
    <name evidence="3" type="ORF">GCM10007874_56750</name>
</gene>
<organism evidence="3 4">
    <name type="scientific">Labrys miyagiensis</name>
    <dbReference type="NCBI Taxonomy" id="346912"/>
    <lineage>
        <taxon>Bacteria</taxon>
        <taxon>Pseudomonadati</taxon>
        <taxon>Pseudomonadota</taxon>
        <taxon>Alphaproteobacteria</taxon>
        <taxon>Hyphomicrobiales</taxon>
        <taxon>Xanthobacteraceae</taxon>
        <taxon>Labrys</taxon>
    </lineage>
</organism>
<keyword evidence="2" id="KW-0812">Transmembrane</keyword>
<reference evidence="4" key="1">
    <citation type="journal article" date="2019" name="Int. J. Syst. Evol. Microbiol.">
        <title>The Global Catalogue of Microorganisms (GCM) 10K type strain sequencing project: providing services to taxonomists for standard genome sequencing and annotation.</title>
        <authorList>
            <consortium name="The Broad Institute Genomics Platform"/>
            <consortium name="The Broad Institute Genome Sequencing Center for Infectious Disease"/>
            <person name="Wu L."/>
            <person name="Ma J."/>
        </authorList>
    </citation>
    <scope>NUCLEOTIDE SEQUENCE [LARGE SCALE GENOMIC DNA]</scope>
    <source>
        <strain evidence="4">NBRC 101365</strain>
    </source>
</reference>
<dbReference type="Proteomes" id="UP001156882">
    <property type="component" value="Unassembled WGS sequence"/>
</dbReference>
<evidence type="ECO:0000313" key="4">
    <source>
        <dbReference type="Proteomes" id="UP001156882"/>
    </source>
</evidence>
<keyword evidence="2" id="KW-1133">Transmembrane helix</keyword>
<dbReference type="EMBL" id="BSPC01000064">
    <property type="protein sequence ID" value="GLS22655.1"/>
    <property type="molecule type" value="Genomic_DNA"/>
</dbReference>
<accession>A0ABQ6CR97</accession>
<feature type="region of interest" description="Disordered" evidence="1">
    <location>
        <begin position="198"/>
        <end position="232"/>
    </location>
</feature>